<protein>
    <submittedName>
        <fullName evidence="2">Uncharacterized protein</fullName>
    </submittedName>
</protein>
<dbReference type="AlphaFoldDB" id="A0A024P448"/>
<dbReference type="OrthoDB" id="2428698at2"/>
<evidence type="ECO:0000313" key="3">
    <source>
        <dbReference type="Proteomes" id="UP000028868"/>
    </source>
</evidence>
<dbReference type="RefSeq" id="WP_035506806.1">
    <property type="nucleotide sequence ID" value="NZ_CCDH010000001.1"/>
</dbReference>
<sequence length="69" mass="7927">MEKQSLSKLDKWQAKYGVLVIALCCLYISISSWGQNWILKSMLVLGTFVCGAIGFFDVKRAIKEKHFRQ</sequence>
<feature type="transmembrane region" description="Helical" evidence="1">
    <location>
        <begin position="12"/>
        <end position="31"/>
    </location>
</feature>
<gene>
    <name evidence="2" type="ORF">BN983_01399</name>
</gene>
<evidence type="ECO:0000313" key="2">
    <source>
        <dbReference type="EMBL" id="CDQ23178.1"/>
    </source>
</evidence>
<feature type="transmembrane region" description="Helical" evidence="1">
    <location>
        <begin position="37"/>
        <end position="58"/>
    </location>
</feature>
<keyword evidence="3" id="KW-1185">Reference proteome</keyword>
<reference evidence="3" key="1">
    <citation type="submission" date="2014-03" db="EMBL/GenBank/DDBJ databases">
        <authorList>
            <person name="Urmite Genomes U."/>
        </authorList>
    </citation>
    <scope>NUCLEOTIDE SEQUENCE [LARGE SCALE GENOMIC DNA]</scope>
    <source>
        <strain evidence="3">HD-03</strain>
    </source>
</reference>
<comment type="caution">
    <text evidence="2">The sequence shown here is derived from an EMBL/GenBank/DDBJ whole genome shotgun (WGS) entry which is preliminary data.</text>
</comment>
<evidence type="ECO:0000256" key="1">
    <source>
        <dbReference type="SAM" id="Phobius"/>
    </source>
</evidence>
<accession>A0A024P448</accession>
<proteinExistence type="predicted"/>
<keyword evidence="1" id="KW-0812">Transmembrane</keyword>
<name>A0A024P448_9BACI</name>
<keyword evidence="1" id="KW-0472">Membrane</keyword>
<dbReference type="Proteomes" id="UP000028868">
    <property type="component" value="Unassembled WGS sequence"/>
</dbReference>
<reference evidence="2 3" key="2">
    <citation type="submission" date="2014-05" db="EMBL/GenBank/DDBJ databases">
        <title>Draft genome sequence of Halobacillus karajensis HK-03.</title>
        <authorList>
            <person name="Khelaifia S."/>
            <person name="Croce O."/>
            <person name="Lagier J.C."/>
            <person name="Raoult D."/>
        </authorList>
    </citation>
    <scope>NUCLEOTIDE SEQUENCE [LARGE SCALE GENOMIC DNA]</scope>
    <source>
        <strain evidence="2 3">HD-03</strain>
    </source>
</reference>
<dbReference type="EMBL" id="CCDI010000001">
    <property type="protein sequence ID" value="CDQ23178.1"/>
    <property type="molecule type" value="Genomic_DNA"/>
</dbReference>
<keyword evidence="1" id="KW-1133">Transmembrane helix</keyword>
<organism evidence="2 3">
    <name type="scientific">Halobacillus karajensis</name>
    <dbReference type="NCBI Taxonomy" id="195088"/>
    <lineage>
        <taxon>Bacteria</taxon>
        <taxon>Bacillati</taxon>
        <taxon>Bacillota</taxon>
        <taxon>Bacilli</taxon>
        <taxon>Bacillales</taxon>
        <taxon>Bacillaceae</taxon>
        <taxon>Halobacillus</taxon>
    </lineage>
</organism>